<evidence type="ECO:0008006" key="3">
    <source>
        <dbReference type="Google" id="ProtNLM"/>
    </source>
</evidence>
<reference evidence="1 2" key="1">
    <citation type="journal article" date="2019" name="Commun. Biol.">
        <title>The bagworm genome reveals a unique fibroin gene that provides high tensile strength.</title>
        <authorList>
            <person name="Kono N."/>
            <person name="Nakamura H."/>
            <person name="Ohtoshi R."/>
            <person name="Tomita M."/>
            <person name="Numata K."/>
            <person name="Arakawa K."/>
        </authorList>
    </citation>
    <scope>NUCLEOTIDE SEQUENCE [LARGE SCALE GENOMIC DNA]</scope>
</reference>
<accession>A0A4C1ZSW5</accession>
<proteinExistence type="predicted"/>
<evidence type="ECO:0000313" key="1">
    <source>
        <dbReference type="EMBL" id="GBP91080.1"/>
    </source>
</evidence>
<keyword evidence="2" id="KW-1185">Reference proteome</keyword>
<comment type="caution">
    <text evidence="1">The sequence shown here is derived from an EMBL/GenBank/DDBJ whole genome shotgun (WGS) entry which is preliminary data.</text>
</comment>
<dbReference type="EMBL" id="BGZK01002140">
    <property type="protein sequence ID" value="GBP91080.1"/>
    <property type="molecule type" value="Genomic_DNA"/>
</dbReference>
<evidence type="ECO:0000313" key="2">
    <source>
        <dbReference type="Proteomes" id="UP000299102"/>
    </source>
</evidence>
<dbReference type="AlphaFoldDB" id="A0A4C1ZSW5"/>
<dbReference type="Proteomes" id="UP000299102">
    <property type="component" value="Unassembled WGS sequence"/>
</dbReference>
<name>A0A4C1ZSW5_EUMVA</name>
<gene>
    <name evidence="1" type="ORF">EVAR_68422_1</name>
</gene>
<organism evidence="1 2">
    <name type="scientific">Eumeta variegata</name>
    <name type="common">Bagworm moth</name>
    <name type="synonym">Eumeta japonica</name>
    <dbReference type="NCBI Taxonomy" id="151549"/>
    <lineage>
        <taxon>Eukaryota</taxon>
        <taxon>Metazoa</taxon>
        <taxon>Ecdysozoa</taxon>
        <taxon>Arthropoda</taxon>
        <taxon>Hexapoda</taxon>
        <taxon>Insecta</taxon>
        <taxon>Pterygota</taxon>
        <taxon>Neoptera</taxon>
        <taxon>Endopterygota</taxon>
        <taxon>Lepidoptera</taxon>
        <taxon>Glossata</taxon>
        <taxon>Ditrysia</taxon>
        <taxon>Tineoidea</taxon>
        <taxon>Psychidae</taxon>
        <taxon>Oiketicinae</taxon>
        <taxon>Eumeta</taxon>
    </lineage>
</organism>
<protein>
    <recommendedName>
        <fullName evidence="3">Reverse transcriptase domain-containing protein</fullName>
    </recommendedName>
</protein>
<sequence>MDELCVKCLLYADDHVILAPSACRAAGDGVYRDRDDLGLYTHWPCGGARAVTSPGVLWPPPLPAQSIDTSYRNRSVRP</sequence>